<keyword evidence="1" id="KW-1133">Transmembrane helix</keyword>
<feature type="transmembrane region" description="Helical" evidence="1">
    <location>
        <begin position="118"/>
        <end position="138"/>
    </location>
</feature>
<keyword evidence="1" id="KW-0812">Transmembrane</keyword>
<organism evidence="2 3">
    <name type="scientific">Araneus ventricosus</name>
    <name type="common">Orbweaver spider</name>
    <name type="synonym">Epeira ventricosa</name>
    <dbReference type="NCBI Taxonomy" id="182803"/>
    <lineage>
        <taxon>Eukaryota</taxon>
        <taxon>Metazoa</taxon>
        <taxon>Ecdysozoa</taxon>
        <taxon>Arthropoda</taxon>
        <taxon>Chelicerata</taxon>
        <taxon>Arachnida</taxon>
        <taxon>Araneae</taxon>
        <taxon>Araneomorphae</taxon>
        <taxon>Entelegynae</taxon>
        <taxon>Araneoidea</taxon>
        <taxon>Araneidae</taxon>
        <taxon>Araneus</taxon>
    </lineage>
</organism>
<sequence>MDECALRCAWWHRTLVHSFGGAFSITVHVRAVVLVEHCALRSANYWFWFYLGCAERLCRGNGIVVGYFIAVMNGVVLTVVTVVMVNITLFNKPLLCRSVVAFALQRLHSRVSNGRGVYRYRAAAMIVLYSSLRVLIVIRCY</sequence>
<evidence type="ECO:0000313" key="3">
    <source>
        <dbReference type="Proteomes" id="UP000499080"/>
    </source>
</evidence>
<protein>
    <submittedName>
        <fullName evidence="2">Uncharacterized protein</fullName>
    </submittedName>
</protein>
<keyword evidence="1" id="KW-0472">Membrane</keyword>
<gene>
    <name evidence="2" type="ORF">AVEN_243944_1</name>
</gene>
<comment type="caution">
    <text evidence="2">The sequence shown here is derived from an EMBL/GenBank/DDBJ whole genome shotgun (WGS) entry which is preliminary data.</text>
</comment>
<dbReference type="AlphaFoldDB" id="A0A4Y2QMD0"/>
<dbReference type="EMBL" id="BGPR01014258">
    <property type="protein sequence ID" value="GBN64438.1"/>
    <property type="molecule type" value="Genomic_DNA"/>
</dbReference>
<dbReference type="Proteomes" id="UP000499080">
    <property type="component" value="Unassembled WGS sequence"/>
</dbReference>
<evidence type="ECO:0000313" key="2">
    <source>
        <dbReference type="EMBL" id="GBN64438.1"/>
    </source>
</evidence>
<proteinExistence type="predicted"/>
<reference evidence="2 3" key="1">
    <citation type="journal article" date="2019" name="Sci. Rep.">
        <title>Orb-weaving spider Araneus ventricosus genome elucidates the spidroin gene catalogue.</title>
        <authorList>
            <person name="Kono N."/>
            <person name="Nakamura H."/>
            <person name="Ohtoshi R."/>
            <person name="Moran D.A.P."/>
            <person name="Shinohara A."/>
            <person name="Yoshida Y."/>
            <person name="Fujiwara M."/>
            <person name="Mori M."/>
            <person name="Tomita M."/>
            <person name="Arakawa K."/>
        </authorList>
    </citation>
    <scope>NUCLEOTIDE SEQUENCE [LARGE SCALE GENOMIC DNA]</scope>
</reference>
<name>A0A4Y2QMD0_ARAVE</name>
<evidence type="ECO:0000256" key="1">
    <source>
        <dbReference type="SAM" id="Phobius"/>
    </source>
</evidence>
<feature type="transmembrane region" description="Helical" evidence="1">
    <location>
        <begin position="64"/>
        <end position="85"/>
    </location>
</feature>
<keyword evidence="3" id="KW-1185">Reference proteome</keyword>
<accession>A0A4Y2QMD0</accession>